<keyword evidence="8" id="KW-0411">Iron-sulfur</keyword>
<name>A0A3R9MV51_9FLAO</name>
<dbReference type="InterPro" id="IPR039261">
    <property type="entry name" value="FNR_nucleotide-bd"/>
</dbReference>
<dbReference type="InterPro" id="IPR050415">
    <property type="entry name" value="MRET"/>
</dbReference>
<dbReference type="EMBL" id="RWBG01000001">
    <property type="protein sequence ID" value="RSK41491.1"/>
    <property type="molecule type" value="Genomic_DNA"/>
</dbReference>
<feature type="domain" description="FAD-binding FR-type" evidence="10">
    <location>
        <begin position="2"/>
        <end position="106"/>
    </location>
</feature>
<evidence type="ECO:0000259" key="9">
    <source>
        <dbReference type="PROSITE" id="PS51085"/>
    </source>
</evidence>
<dbReference type="InterPro" id="IPR001433">
    <property type="entry name" value="OxRdtase_FAD/NAD-bd"/>
</dbReference>
<keyword evidence="12" id="KW-1185">Reference proteome</keyword>
<feature type="domain" description="2Fe-2S ferredoxin-type" evidence="9">
    <location>
        <begin position="261"/>
        <end position="351"/>
    </location>
</feature>
<evidence type="ECO:0000256" key="1">
    <source>
        <dbReference type="ARBA" id="ARBA00001974"/>
    </source>
</evidence>
<organism evidence="11 12">
    <name type="scientific">Mangrovimonas spongiae</name>
    <dbReference type="NCBI Taxonomy" id="2494697"/>
    <lineage>
        <taxon>Bacteria</taxon>
        <taxon>Pseudomonadati</taxon>
        <taxon>Bacteroidota</taxon>
        <taxon>Flavobacteriia</taxon>
        <taxon>Flavobacteriales</taxon>
        <taxon>Flavobacteriaceae</taxon>
        <taxon>Mangrovimonas</taxon>
    </lineage>
</organism>
<dbReference type="PRINTS" id="PR00371">
    <property type="entry name" value="FPNCR"/>
</dbReference>
<protein>
    <submittedName>
        <fullName evidence="11">Ferredoxin--NADP reductase</fullName>
    </submittedName>
</protein>
<dbReference type="Pfam" id="PF00175">
    <property type="entry name" value="NAD_binding_1"/>
    <property type="match status" value="1"/>
</dbReference>
<evidence type="ECO:0000313" key="11">
    <source>
        <dbReference type="EMBL" id="RSK41491.1"/>
    </source>
</evidence>
<dbReference type="PROSITE" id="PS51384">
    <property type="entry name" value="FAD_FR"/>
    <property type="match status" value="1"/>
</dbReference>
<dbReference type="PROSITE" id="PS51085">
    <property type="entry name" value="2FE2S_FER_2"/>
    <property type="match status" value="1"/>
</dbReference>
<dbReference type="CDD" id="cd06214">
    <property type="entry name" value="PA_degradation_oxidoreductase_like"/>
    <property type="match status" value="1"/>
</dbReference>
<dbReference type="InterPro" id="IPR008333">
    <property type="entry name" value="Cbr1-like_FAD-bd_dom"/>
</dbReference>
<evidence type="ECO:0000256" key="7">
    <source>
        <dbReference type="ARBA" id="ARBA00023004"/>
    </source>
</evidence>
<dbReference type="GO" id="GO:0051537">
    <property type="term" value="F:2 iron, 2 sulfur cluster binding"/>
    <property type="evidence" value="ECO:0007669"/>
    <property type="project" value="UniProtKB-KW"/>
</dbReference>
<accession>A0A3R9MV51</accession>
<dbReference type="OrthoDB" id="9789468at2"/>
<keyword evidence="7" id="KW-0408">Iron</keyword>
<sequence>MATFHKLTIKHIIRETSKAVSIAFEVPDHLKSEFQFKAGQYITLKTILNGEEIRRDYSICSTPQSGDLKVAVKAVENGTFSQYANTQLQEGDTLDVAPPNGRFTFEPNASANRTIMTFAAGSGITPVIGIIKTLLTEEPNSKAVLVYGNKTPEEAIFLQELIALQSQYSERFSLQLVFSQTQEDNALFGRIEKSSINFSIKQHLKDVDVDAYYLCGPEGMITTVSDVLIESGVAKDKIKFELFQASTPEPSNGTDIPEGQTQVTVILDDEETTFVMDNKKSVLEAALAEDLDAPYSCQGGICSSCLARLKEGEVEMRQNNILTDNEVAEGLVLTCQSHPKTPKIIVDYDDI</sequence>
<dbReference type="InterPro" id="IPR012675">
    <property type="entry name" value="Beta-grasp_dom_sf"/>
</dbReference>
<evidence type="ECO:0000313" key="12">
    <source>
        <dbReference type="Proteomes" id="UP000270620"/>
    </source>
</evidence>
<evidence type="ECO:0000256" key="8">
    <source>
        <dbReference type="ARBA" id="ARBA00023014"/>
    </source>
</evidence>
<evidence type="ECO:0000256" key="5">
    <source>
        <dbReference type="ARBA" id="ARBA00022827"/>
    </source>
</evidence>
<dbReference type="GO" id="GO:0050660">
    <property type="term" value="F:flavin adenine dinucleotide binding"/>
    <property type="evidence" value="ECO:0007669"/>
    <property type="project" value="TreeGrafter"/>
</dbReference>
<dbReference type="Gene3D" id="3.40.50.80">
    <property type="entry name" value="Nucleotide-binding domain of ferredoxin-NADP reductase (FNR) module"/>
    <property type="match status" value="1"/>
</dbReference>
<dbReference type="Pfam" id="PF00970">
    <property type="entry name" value="FAD_binding_6"/>
    <property type="match status" value="1"/>
</dbReference>
<comment type="caution">
    <text evidence="11">The sequence shown here is derived from an EMBL/GenBank/DDBJ whole genome shotgun (WGS) entry which is preliminary data.</text>
</comment>
<evidence type="ECO:0000256" key="6">
    <source>
        <dbReference type="ARBA" id="ARBA00023002"/>
    </source>
</evidence>
<comment type="cofactor">
    <cofactor evidence="1">
        <name>FAD</name>
        <dbReference type="ChEBI" id="CHEBI:57692"/>
    </cofactor>
</comment>
<dbReference type="InterPro" id="IPR001041">
    <property type="entry name" value="2Fe-2S_ferredoxin-type"/>
</dbReference>
<keyword evidence="2" id="KW-0285">Flavoprotein</keyword>
<dbReference type="PRINTS" id="PR00406">
    <property type="entry name" value="CYTB5RDTASE"/>
</dbReference>
<dbReference type="Gene3D" id="2.40.30.10">
    <property type="entry name" value="Translation factors"/>
    <property type="match status" value="1"/>
</dbReference>
<dbReference type="InterPro" id="IPR036010">
    <property type="entry name" value="2Fe-2S_ferredoxin-like_sf"/>
</dbReference>
<dbReference type="PANTHER" id="PTHR47354:SF8">
    <property type="entry name" value="1,2-PHENYLACETYL-COA EPOXIDASE, SUBUNIT E"/>
    <property type="match status" value="1"/>
</dbReference>
<dbReference type="SUPFAM" id="SSF63380">
    <property type="entry name" value="Riboflavin synthase domain-like"/>
    <property type="match status" value="1"/>
</dbReference>
<evidence type="ECO:0000256" key="2">
    <source>
        <dbReference type="ARBA" id="ARBA00022630"/>
    </source>
</evidence>
<dbReference type="InterPro" id="IPR006058">
    <property type="entry name" value="2Fe2S_fd_BS"/>
</dbReference>
<evidence type="ECO:0000256" key="4">
    <source>
        <dbReference type="ARBA" id="ARBA00022723"/>
    </source>
</evidence>
<keyword evidence="3" id="KW-0001">2Fe-2S</keyword>
<dbReference type="InterPro" id="IPR017938">
    <property type="entry name" value="Riboflavin_synthase-like_b-brl"/>
</dbReference>
<dbReference type="PROSITE" id="PS00197">
    <property type="entry name" value="2FE2S_FER_1"/>
    <property type="match status" value="1"/>
</dbReference>
<dbReference type="PANTHER" id="PTHR47354">
    <property type="entry name" value="NADH OXIDOREDUCTASE HCR"/>
    <property type="match status" value="1"/>
</dbReference>
<dbReference type="RefSeq" id="WP_125466486.1">
    <property type="nucleotide sequence ID" value="NZ_RWBG01000001.1"/>
</dbReference>
<dbReference type="Proteomes" id="UP000270620">
    <property type="component" value="Unassembled WGS sequence"/>
</dbReference>
<dbReference type="GO" id="GO:0016491">
    <property type="term" value="F:oxidoreductase activity"/>
    <property type="evidence" value="ECO:0007669"/>
    <property type="project" value="UniProtKB-KW"/>
</dbReference>
<dbReference type="CDD" id="cd00207">
    <property type="entry name" value="fer2"/>
    <property type="match status" value="1"/>
</dbReference>
<proteinExistence type="predicted"/>
<dbReference type="SUPFAM" id="SSF52343">
    <property type="entry name" value="Ferredoxin reductase-like, C-terminal NADP-linked domain"/>
    <property type="match status" value="1"/>
</dbReference>
<dbReference type="GO" id="GO:0046872">
    <property type="term" value="F:metal ion binding"/>
    <property type="evidence" value="ECO:0007669"/>
    <property type="project" value="UniProtKB-KW"/>
</dbReference>
<evidence type="ECO:0000256" key="3">
    <source>
        <dbReference type="ARBA" id="ARBA00022714"/>
    </source>
</evidence>
<evidence type="ECO:0000259" key="10">
    <source>
        <dbReference type="PROSITE" id="PS51384"/>
    </source>
</evidence>
<dbReference type="SUPFAM" id="SSF54292">
    <property type="entry name" value="2Fe-2S ferredoxin-like"/>
    <property type="match status" value="1"/>
</dbReference>
<dbReference type="Pfam" id="PF00111">
    <property type="entry name" value="Fer2"/>
    <property type="match status" value="1"/>
</dbReference>
<keyword evidence="5" id="KW-0274">FAD</keyword>
<keyword evidence="4" id="KW-0479">Metal-binding</keyword>
<dbReference type="InterPro" id="IPR001709">
    <property type="entry name" value="Flavoprot_Pyr_Nucl_cyt_Rdtase"/>
</dbReference>
<dbReference type="AlphaFoldDB" id="A0A3R9MV51"/>
<gene>
    <name evidence="11" type="ORF">EJA19_01050</name>
</gene>
<keyword evidence="6" id="KW-0560">Oxidoreductase</keyword>
<reference evidence="11 12" key="1">
    <citation type="submission" date="2018-12" db="EMBL/GenBank/DDBJ databases">
        <title>Mangrovimonas spongiae sp. nov., a novel member of the genus Mangrovimonas isolated from marine sponge.</title>
        <authorList>
            <person name="Zhuang L."/>
            <person name="Luo L."/>
        </authorList>
    </citation>
    <scope>NUCLEOTIDE SEQUENCE [LARGE SCALE GENOMIC DNA]</scope>
    <source>
        <strain evidence="11 12">HN-E26</strain>
    </source>
</reference>
<dbReference type="Gene3D" id="3.10.20.30">
    <property type="match status" value="1"/>
</dbReference>
<dbReference type="InterPro" id="IPR017927">
    <property type="entry name" value="FAD-bd_FR_type"/>
</dbReference>